<dbReference type="EMBL" id="JACTNG010000012">
    <property type="protein sequence ID" value="MBO1081096.1"/>
    <property type="molecule type" value="Genomic_DNA"/>
</dbReference>
<dbReference type="Pfam" id="PF06564">
    <property type="entry name" value="CBP_BcsQ"/>
    <property type="match status" value="1"/>
</dbReference>
<gene>
    <name evidence="1" type="primary">yhjQ</name>
    <name evidence="1" type="ORF">IAI61_18820</name>
</gene>
<dbReference type="PANTHER" id="PTHR13696">
    <property type="entry name" value="P-LOOP CONTAINING NUCLEOSIDE TRIPHOSPHATE HYDROLASE"/>
    <property type="match status" value="1"/>
</dbReference>
<comment type="caution">
    <text evidence="1">The sequence shown here is derived from an EMBL/GenBank/DDBJ whole genome shotgun (WGS) entry which is preliminary data.</text>
</comment>
<reference evidence="1 2" key="1">
    <citation type="submission" date="2020-09" db="EMBL/GenBank/DDBJ databases">
        <title>Roseomonas.</title>
        <authorList>
            <person name="Zhu W."/>
        </authorList>
    </citation>
    <scope>NUCLEOTIDE SEQUENCE [LARGE SCALE GENOMIC DNA]</scope>
    <source>
        <strain evidence="1 2">573</strain>
    </source>
</reference>
<dbReference type="SUPFAM" id="SSF52540">
    <property type="entry name" value="P-loop containing nucleoside triphosphate hydrolases"/>
    <property type="match status" value="1"/>
</dbReference>
<dbReference type="Gene3D" id="3.40.50.300">
    <property type="entry name" value="P-loop containing nucleotide triphosphate hydrolases"/>
    <property type="match status" value="1"/>
</dbReference>
<proteinExistence type="predicted"/>
<dbReference type="InterPro" id="IPR017746">
    <property type="entry name" value="Cellulose_synthase_operon_BcsQ"/>
</dbReference>
<dbReference type="InterPro" id="IPR027417">
    <property type="entry name" value="P-loop_NTPase"/>
</dbReference>
<dbReference type="PANTHER" id="PTHR13696:SF52">
    <property type="entry name" value="PARA FAMILY PROTEIN CT_582"/>
    <property type="match status" value="1"/>
</dbReference>
<sequence length="288" mass="30324">MPLICFASPKGGVGKTTLSANVADLLRQSGRTALALDLDPQNALRLHFGVPPGDLGGFNGQLPRRPDWRAALRQAASGTLLLPHGAVELRDALEHNAALERDPGLLATPLREMLADPRVVVVADMPPGPSQALAILMPMAALVVTVLQSEAISAAMLGEIEAGRFLGNGTMAALFAGRLQFVLNGVDLDSRLSRNAAEAVARHLGPRLLGAVSRDEAVGEALAAQRLVHEMAPDSRAAADLRQVARAIEALLPPPAPAPAPWRAAELLDARKAPRMATAWSVPEWGTR</sequence>
<dbReference type="InterPro" id="IPR050678">
    <property type="entry name" value="DNA_Partitioning_ATPase"/>
</dbReference>
<protein>
    <submittedName>
        <fullName evidence="1">Cellulose synthase operon protein YhjQ</fullName>
    </submittedName>
</protein>
<evidence type="ECO:0000313" key="2">
    <source>
        <dbReference type="Proteomes" id="UP001518989"/>
    </source>
</evidence>
<name>A0ABS3KXN6_9PROT</name>
<evidence type="ECO:0000313" key="1">
    <source>
        <dbReference type="EMBL" id="MBO1081096.1"/>
    </source>
</evidence>
<dbReference type="Proteomes" id="UP001518989">
    <property type="component" value="Unassembled WGS sequence"/>
</dbReference>
<accession>A0ABS3KXN6</accession>
<dbReference type="CDD" id="cd02042">
    <property type="entry name" value="ParAB_family"/>
    <property type="match status" value="1"/>
</dbReference>
<dbReference type="NCBIfam" id="TIGR03371">
    <property type="entry name" value="cellulose_yhjQ"/>
    <property type="match status" value="1"/>
</dbReference>
<organism evidence="1 2">
    <name type="scientific">Roseomonas haemaphysalidis</name>
    <dbReference type="NCBI Taxonomy" id="2768162"/>
    <lineage>
        <taxon>Bacteria</taxon>
        <taxon>Pseudomonadati</taxon>
        <taxon>Pseudomonadota</taxon>
        <taxon>Alphaproteobacteria</taxon>
        <taxon>Acetobacterales</taxon>
        <taxon>Roseomonadaceae</taxon>
        <taxon>Roseomonas</taxon>
    </lineage>
</organism>
<dbReference type="RefSeq" id="WP_207419273.1">
    <property type="nucleotide sequence ID" value="NZ_CP061177.1"/>
</dbReference>
<keyword evidence="2" id="KW-1185">Reference proteome</keyword>